<evidence type="ECO:0000313" key="11">
    <source>
        <dbReference type="EMBL" id="UYQ91527.1"/>
    </source>
</evidence>
<feature type="site" description="Transition state stabilizer" evidence="9">
    <location>
        <position position="113"/>
    </location>
</feature>
<dbReference type="EC" id="3.4.13.22" evidence="9"/>
<dbReference type="InterPro" id="IPR000755">
    <property type="entry name" value="A_A_dipeptidase"/>
</dbReference>
<dbReference type="Proteomes" id="UP001162741">
    <property type="component" value="Chromosome"/>
</dbReference>
<dbReference type="EMBL" id="CP107006">
    <property type="protein sequence ID" value="UYQ91527.1"/>
    <property type="molecule type" value="Genomic_DNA"/>
</dbReference>
<dbReference type="CDD" id="cd14840">
    <property type="entry name" value="D-Ala-D-Ala_dipeptidase_Aad"/>
    <property type="match status" value="1"/>
</dbReference>
<reference evidence="11" key="1">
    <citation type="submission" date="2022-10" db="EMBL/GenBank/DDBJ databases">
        <title>Chitinophaga sp. nov., isolated from soil.</title>
        <authorList>
            <person name="Jeon C.O."/>
        </authorList>
    </citation>
    <scope>NUCLEOTIDE SEQUENCE</scope>
    <source>
        <strain evidence="11">R8</strain>
    </source>
</reference>
<comment type="similarity">
    <text evidence="9">Belongs to the peptidase M15D family.</text>
</comment>
<name>A0ABY6IVX4_9BACT</name>
<evidence type="ECO:0000256" key="1">
    <source>
        <dbReference type="ARBA" id="ARBA00001362"/>
    </source>
</evidence>
<keyword evidence="8" id="KW-0961">Cell wall biogenesis/degradation</keyword>
<keyword evidence="3 9" id="KW-0479">Metal-binding</keyword>
<keyword evidence="7 9" id="KW-0482">Metalloprotease</keyword>
<evidence type="ECO:0000313" key="12">
    <source>
        <dbReference type="Proteomes" id="UP001162741"/>
    </source>
</evidence>
<evidence type="ECO:0000256" key="5">
    <source>
        <dbReference type="ARBA" id="ARBA00022833"/>
    </source>
</evidence>
<evidence type="ECO:0000256" key="8">
    <source>
        <dbReference type="ARBA" id="ARBA00023316"/>
    </source>
</evidence>
<keyword evidence="5 9" id="KW-0862">Zinc</keyword>
<evidence type="ECO:0000256" key="4">
    <source>
        <dbReference type="ARBA" id="ARBA00022801"/>
    </source>
</evidence>
<dbReference type="PANTHER" id="PTHR43126">
    <property type="entry name" value="D-ALANYL-D-ALANINE DIPEPTIDASE"/>
    <property type="match status" value="1"/>
</dbReference>
<accession>A0ABY6IVX4</accession>
<comment type="catalytic activity">
    <reaction evidence="1 9">
        <text>D-alanyl-D-alanine + H2O = 2 D-alanine</text>
        <dbReference type="Rhea" id="RHEA:20661"/>
        <dbReference type="ChEBI" id="CHEBI:15377"/>
        <dbReference type="ChEBI" id="CHEBI:57416"/>
        <dbReference type="ChEBI" id="CHEBI:57822"/>
        <dbReference type="EC" id="3.4.13.22"/>
    </reaction>
</comment>
<evidence type="ECO:0000256" key="6">
    <source>
        <dbReference type="ARBA" id="ARBA00022997"/>
    </source>
</evidence>
<proteinExistence type="inferred from homology"/>
<dbReference type="SUPFAM" id="SSF55166">
    <property type="entry name" value="Hedgehog/DD-peptidase"/>
    <property type="match status" value="1"/>
</dbReference>
<keyword evidence="10" id="KW-0732">Signal</keyword>
<dbReference type="PANTHER" id="PTHR43126:SF1">
    <property type="entry name" value="D-ALANYL-D-ALANINE DIPEPTIDASE"/>
    <property type="match status" value="1"/>
</dbReference>
<evidence type="ECO:0000256" key="9">
    <source>
        <dbReference type="HAMAP-Rule" id="MF_01924"/>
    </source>
</evidence>
<evidence type="ECO:0000256" key="10">
    <source>
        <dbReference type="SAM" id="SignalP"/>
    </source>
</evidence>
<feature type="binding site" evidence="9">
    <location>
        <position position="140"/>
    </location>
    <ligand>
        <name>Zn(2+)</name>
        <dbReference type="ChEBI" id="CHEBI:29105"/>
        <note>catalytic</note>
    </ligand>
</feature>
<dbReference type="Gene3D" id="3.30.1380.10">
    <property type="match status" value="1"/>
</dbReference>
<keyword evidence="12" id="KW-1185">Reference proteome</keyword>
<evidence type="ECO:0000256" key="7">
    <source>
        <dbReference type="ARBA" id="ARBA00023049"/>
    </source>
</evidence>
<evidence type="ECO:0000256" key="3">
    <source>
        <dbReference type="ARBA" id="ARBA00022723"/>
    </source>
</evidence>
<feature type="active site" description="Proton donor/acceptor" evidence="9">
    <location>
        <position position="205"/>
    </location>
</feature>
<keyword evidence="6 9" id="KW-0224">Dipeptidase</keyword>
<dbReference type="Pfam" id="PF01427">
    <property type="entry name" value="Peptidase_M15"/>
    <property type="match status" value="1"/>
</dbReference>
<dbReference type="InterPro" id="IPR009045">
    <property type="entry name" value="Zn_M74/Hedgehog-like"/>
</dbReference>
<comment type="function">
    <text evidence="9">Catalyzes hydrolysis of the D-alanyl-D-alanine dipeptide.</text>
</comment>
<dbReference type="RefSeq" id="WP_264279937.1">
    <property type="nucleotide sequence ID" value="NZ_CP107006.1"/>
</dbReference>
<feature type="chain" id="PRO_5045150545" description="D-alanyl-D-alanine dipeptidase" evidence="10">
    <location>
        <begin position="19"/>
        <end position="230"/>
    </location>
</feature>
<organism evidence="11 12">
    <name type="scientific">Chitinophaga horti</name>
    <dbReference type="NCBI Taxonomy" id="2920382"/>
    <lineage>
        <taxon>Bacteria</taxon>
        <taxon>Pseudomonadati</taxon>
        <taxon>Bacteroidota</taxon>
        <taxon>Chitinophagia</taxon>
        <taxon>Chitinophagales</taxon>
        <taxon>Chitinophagaceae</taxon>
        <taxon>Chitinophaga</taxon>
    </lineage>
</organism>
<protein>
    <recommendedName>
        <fullName evidence="9">D-alanyl-D-alanine dipeptidase</fullName>
        <shortName evidence="9">D-Ala-D-Ala dipeptidase</shortName>
        <ecNumber evidence="9">3.4.13.22</ecNumber>
    </recommendedName>
</protein>
<keyword evidence="4 9" id="KW-0378">Hydrolase</keyword>
<feature type="binding site" evidence="9">
    <location>
        <position position="208"/>
    </location>
    <ligand>
        <name>Zn(2+)</name>
        <dbReference type="ChEBI" id="CHEBI:29105"/>
        <note>catalytic</note>
    </ligand>
</feature>
<keyword evidence="2 9" id="KW-0645">Protease</keyword>
<evidence type="ECO:0000256" key="2">
    <source>
        <dbReference type="ARBA" id="ARBA00022670"/>
    </source>
</evidence>
<comment type="cofactor">
    <cofactor evidence="9">
        <name>Zn(2+)</name>
        <dbReference type="ChEBI" id="CHEBI:29105"/>
    </cofactor>
    <text evidence="9">Binds 1 zinc ion per subunit.</text>
</comment>
<sequence>MKNIFILILILVALRGTAQDIPANKYGLKVVSDLALYQRMVAKDANMRMVNLETLIPGIKKDIRYATANNFTKQQLYRQALVFLRLPVAKALLEAQRELNRLGYGFKIFDGYRPYEVTEKMWAIVPDDRYAANPANGSGHNRGAAVDLTLIYLETGKEVVMPTDFDDFTEKAYHNYPLKDSAVAANRGLLKTIMEKHGFTALETEWWHYFFRDHKKYPLMDIRFEELDKR</sequence>
<feature type="binding site" evidence="9">
    <location>
        <position position="147"/>
    </location>
    <ligand>
        <name>Zn(2+)</name>
        <dbReference type="ChEBI" id="CHEBI:29105"/>
        <note>catalytic</note>
    </ligand>
</feature>
<feature type="signal peptide" evidence="10">
    <location>
        <begin position="1"/>
        <end position="18"/>
    </location>
</feature>
<gene>
    <name evidence="11" type="ORF">MKQ68_15660</name>
</gene>
<dbReference type="HAMAP" id="MF_01924">
    <property type="entry name" value="A_A_dipeptidase"/>
    <property type="match status" value="1"/>
</dbReference>